<dbReference type="Pfam" id="PF00067">
    <property type="entry name" value="p450"/>
    <property type="match status" value="1"/>
</dbReference>
<evidence type="ECO:0000256" key="3">
    <source>
        <dbReference type="ARBA" id="ARBA00004406"/>
    </source>
</evidence>
<dbReference type="InterPro" id="IPR001128">
    <property type="entry name" value="Cyt_P450"/>
</dbReference>
<dbReference type="InterPro" id="IPR050182">
    <property type="entry name" value="Cytochrome_P450_fam2"/>
</dbReference>
<dbReference type="GO" id="GO:0005789">
    <property type="term" value="C:endoplasmic reticulum membrane"/>
    <property type="evidence" value="ECO:0007669"/>
    <property type="project" value="UniProtKB-SubCell"/>
</dbReference>
<evidence type="ECO:0000256" key="14">
    <source>
        <dbReference type="RuleBase" id="RU000461"/>
    </source>
</evidence>
<dbReference type="GO" id="GO:0006805">
    <property type="term" value="P:xenobiotic metabolic process"/>
    <property type="evidence" value="ECO:0007669"/>
    <property type="project" value="TreeGrafter"/>
</dbReference>
<evidence type="ECO:0000256" key="7">
    <source>
        <dbReference type="ARBA" id="ARBA00022824"/>
    </source>
</evidence>
<dbReference type="Gene3D" id="1.10.630.10">
    <property type="entry name" value="Cytochrome P450"/>
    <property type="match status" value="1"/>
</dbReference>
<keyword evidence="10 13" id="KW-0408">Iron</keyword>
<comment type="cofactor">
    <cofactor evidence="1 13">
        <name>heme</name>
        <dbReference type="ChEBI" id="CHEBI:30413"/>
    </cofactor>
</comment>
<keyword evidence="16" id="KW-1185">Reference proteome</keyword>
<evidence type="ECO:0000313" key="15">
    <source>
        <dbReference type="Ensembl" id="ENSPEMP00000030299.1"/>
    </source>
</evidence>
<evidence type="ECO:0000256" key="5">
    <source>
        <dbReference type="ARBA" id="ARBA00022617"/>
    </source>
</evidence>
<evidence type="ECO:0000256" key="8">
    <source>
        <dbReference type="ARBA" id="ARBA00022848"/>
    </source>
</evidence>
<keyword evidence="12" id="KW-0472">Membrane</keyword>
<comment type="subcellular location">
    <subcellularLocation>
        <location evidence="3">Endoplasmic reticulum membrane</location>
        <topology evidence="3">Peripheral membrane protein</topology>
    </subcellularLocation>
    <subcellularLocation>
        <location evidence="2">Microsome membrane</location>
        <topology evidence="2">Peripheral membrane protein</topology>
    </subcellularLocation>
</comment>
<dbReference type="Ensembl" id="ENSPEMT00000036646.1">
    <property type="protein sequence ID" value="ENSPEMP00000030299.1"/>
    <property type="gene ID" value="ENSPEMG00000030814.1"/>
</dbReference>
<keyword evidence="6 13" id="KW-0479">Metal-binding</keyword>
<keyword evidence="7" id="KW-0256">Endoplasmic reticulum</keyword>
<evidence type="ECO:0000256" key="13">
    <source>
        <dbReference type="PIRSR" id="PIRSR602401-1"/>
    </source>
</evidence>
<name>A0A8C8W1P4_PERMB</name>
<protein>
    <recommendedName>
        <fullName evidence="17">Cytochrome P450 2C42-like</fullName>
    </recommendedName>
</protein>
<evidence type="ECO:0000256" key="4">
    <source>
        <dbReference type="ARBA" id="ARBA00010617"/>
    </source>
</evidence>
<evidence type="ECO:0000256" key="11">
    <source>
        <dbReference type="ARBA" id="ARBA00023033"/>
    </source>
</evidence>
<keyword evidence="9 14" id="KW-0560">Oxidoreductase</keyword>
<dbReference type="GO" id="GO:0020037">
    <property type="term" value="F:heme binding"/>
    <property type="evidence" value="ECO:0007669"/>
    <property type="project" value="InterPro"/>
</dbReference>
<organism evidence="15 16">
    <name type="scientific">Peromyscus maniculatus bairdii</name>
    <name type="common">Prairie deer mouse</name>
    <dbReference type="NCBI Taxonomy" id="230844"/>
    <lineage>
        <taxon>Eukaryota</taxon>
        <taxon>Metazoa</taxon>
        <taxon>Chordata</taxon>
        <taxon>Craniata</taxon>
        <taxon>Vertebrata</taxon>
        <taxon>Euteleostomi</taxon>
        <taxon>Mammalia</taxon>
        <taxon>Eutheria</taxon>
        <taxon>Euarchontoglires</taxon>
        <taxon>Glires</taxon>
        <taxon>Rodentia</taxon>
        <taxon>Myomorpha</taxon>
        <taxon>Muroidea</taxon>
        <taxon>Cricetidae</taxon>
        <taxon>Neotominae</taxon>
        <taxon>Peromyscus</taxon>
    </lineage>
</organism>
<evidence type="ECO:0000256" key="12">
    <source>
        <dbReference type="ARBA" id="ARBA00023136"/>
    </source>
</evidence>
<proteinExistence type="inferred from homology"/>
<dbReference type="Proteomes" id="UP000694547">
    <property type="component" value="Unassembled WGS sequence"/>
</dbReference>
<evidence type="ECO:0008006" key="17">
    <source>
        <dbReference type="Google" id="ProtNLM"/>
    </source>
</evidence>
<dbReference type="SUPFAM" id="SSF48264">
    <property type="entry name" value="Cytochrome P450"/>
    <property type="match status" value="1"/>
</dbReference>
<accession>A0A8C8W1P4</accession>
<dbReference type="PANTHER" id="PTHR24300">
    <property type="entry name" value="CYTOCHROME P450 508A4-RELATED"/>
    <property type="match status" value="1"/>
</dbReference>
<dbReference type="InterPro" id="IPR036396">
    <property type="entry name" value="Cyt_P450_sf"/>
</dbReference>
<evidence type="ECO:0000256" key="6">
    <source>
        <dbReference type="ARBA" id="ARBA00022723"/>
    </source>
</evidence>
<evidence type="ECO:0000256" key="2">
    <source>
        <dbReference type="ARBA" id="ARBA00004174"/>
    </source>
</evidence>
<keyword evidence="11 14" id="KW-0503">Monooxygenase</keyword>
<dbReference type="PROSITE" id="PS00086">
    <property type="entry name" value="CYTOCHROME_P450"/>
    <property type="match status" value="1"/>
</dbReference>
<dbReference type="GeneTree" id="ENSGT00940000162654"/>
<keyword evidence="5 13" id="KW-0349">Heme</keyword>
<reference evidence="16" key="1">
    <citation type="submission" date="2018-10" db="EMBL/GenBank/DDBJ databases">
        <title>Improved assembly of the deer mouse Peromyscus maniculatus genome.</title>
        <authorList>
            <person name="Lassance J.-M."/>
            <person name="Hoekstra H.E."/>
        </authorList>
    </citation>
    <scope>NUCLEOTIDE SEQUENCE [LARGE SCALE GENOMIC DNA]</scope>
</reference>
<evidence type="ECO:0000313" key="16">
    <source>
        <dbReference type="Proteomes" id="UP000694547"/>
    </source>
</evidence>
<dbReference type="PRINTS" id="PR00463">
    <property type="entry name" value="EP450I"/>
</dbReference>
<evidence type="ECO:0000256" key="10">
    <source>
        <dbReference type="ARBA" id="ARBA00023004"/>
    </source>
</evidence>
<dbReference type="AlphaFoldDB" id="A0A8C8W1P4"/>
<reference evidence="15" key="3">
    <citation type="submission" date="2025-09" db="UniProtKB">
        <authorList>
            <consortium name="Ensembl"/>
        </authorList>
    </citation>
    <scope>IDENTIFICATION</scope>
</reference>
<dbReference type="GO" id="GO:0006082">
    <property type="term" value="P:organic acid metabolic process"/>
    <property type="evidence" value="ECO:0007669"/>
    <property type="project" value="TreeGrafter"/>
</dbReference>
<dbReference type="InterPro" id="IPR017972">
    <property type="entry name" value="Cyt_P450_CS"/>
</dbReference>
<reference evidence="15" key="2">
    <citation type="submission" date="2025-08" db="UniProtKB">
        <authorList>
            <consortium name="Ensembl"/>
        </authorList>
    </citation>
    <scope>IDENTIFICATION</scope>
</reference>
<comment type="similarity">
    <text evidence="4 14">Belongs to the cytochrome P450 family.</text>
</comment>
<dbReference type="PANTHER" id="PTHR24300:SF200">
    <property type="entry name" value="CYTOCHROME P450 2C70"/>
    <property type="match status" value="1"/>
</dbReference>
<sequence>NTIKILNLPWKTWPSPYLICFLCLDLVPIPLPCETTQDVEFRGYHIPKGTTVMTCLTSVLNDNKEFPHPEKFDPGHFLDERGNFKKSDYFMAFSAGRRACLGEGLARMELFLTLTNILQHFTLKPLVNPEDIDITLVQTGLLSLPPPYELCFIPV</sequence>
<dbReference type="GO" id="GO:0005506">
    <property type="term" value="F:iron ion binding"/>
    <property type="evidence" value="ECO:0007669"/>
    <property type="project" value="InterPro"/>
</dbReference>
<dbReference type="InterPro" id="IPR002401">
    <property type="entry name" value="Cyt_P450_E_grp-I"/>
</dbReference>
<evidence type="ECO:0000256" key="9">
    <source>
        <dbReference type="ARBA" id="ARBA00023002"/>
    </source>
</evidence>
<dbReference type="GO" id="GO:0016712">
    <property type="term" value="F:oxidoreductase activity, acting on paired donors, with incorporation or reduction of molecular oxygen, reduced flavin or flavoprotein as one donor, and incorporation of one atom of oxygen"/>
    <property type="evidence" value="ECO:0007669"/>
    <property type="project" value="TreeGrafter"/>
</dbReference>
<evidence type="ECO:0000256" key="1">
    <source>
        <dbReference type="ARBA" id="ARBA00001971"/>
    </source>
</evidence>
<dbReference type="FunFam" id="1.10.630.10:FF:000238">
    <property type="entry name" value="Cytochrome P450 2A6"/>
    <property type="match status" value="1"/>
</dbReference>
<feature type="binding site" description="axial binding residue" evidence="13">
    <location>
        <position position="100"/>
    </location>
    <ligand>
        <name>heme</name>
        <dbReference type="ChEBI" id="CHEBI:30413"/>
    </ligand>
    <ligandPart>
        <name>Fe</name>
        <dbReference type="ChEBI" id="CHEBI:18248"/>
    </ligandPart>
</feature>
<keyword evidence="8" id="KW-0492">Microsome</keyword>